<keyword evidence="3" id="KW-1185">Reference proteome</keyword>
<dbReference type="InterPro" id="IPR010730">
    <property type="entry name" value="HET"/>
</dbReference>
<feature type="domain" description="Heterokaryon incompatibility" evidence="1">
    <location>
        <begin position="202"/>
        <end position="349"/>
    </location>
</feature>
<dbReference type="STRING" id="41688.A0A2N3MZD3"/>
<proteinExistence type="predicted"/>
<dbReference type="PANTHER" id="PTHR33112">
    <property type="entry name" value="DOMAIN PROTEIN, PUTATIVE-RELATED"/>
    <property type="match status" value="1"/>
</dbReference>
<evidence type="ECO:0000313" key="2">
    <source>
        <dbReference type="EMBL" id="PKS05522.1"/>
    </source>
</evidence>
<dbReference type="Proteomes" id="UP000233524">
    <property type="component" value="Unassembled WGS sequence"/>
</dbReference>
<dbReference type="OrthoDB" id="5347061at2759"/>
<protein>
    <recommendedName>
        <fullName evidence="1">Heterokaryon incompatibility domain-containing protein</fullName>
    </recommendedName>
</protein>
<comment type="caution">
    <text evidence="2">The sequence shown here is derived from an EMBL/GenBank/DDBJ whole genome shotgun (WGS) entry which is preliminary data.</text>
</comment>
<dbReference type="EMBL" id="NLAX01001588">
    <property type="protein sequence ID" value="PKS05522.1"/>
    <property type="molecule type" value="Genomic_DNA"/>
</dbReference>
<evidence type="ECO:0000259" key="1">
    <source>
        <dbReference type="Pfam" id="PF06985"/>
    </source>
</evidence>
<dbReference type="AlphaFoldDB" id="A0A2N3MZD3"/>
<dbReference type="PANTHER" id="PTHR33112:SF10">
    <property type="entry name" value="TOL"/>
    <property type="match status" value="1"/>
</dbReference>
<organism evidence="2 3">
    <name type="scientific">Lomentospora prolificans</name>
    <dbReference type="NCBI Taxonomy" id="41688"/>
    <lineage>
        <taxon>Eukaryota</taxon>
        <taxon>Fungi</taxon>
        <taxon>Dikarya</taxon>
        <taxon>Ascomycota</taxon>
        <taxon>Pezizomycotina</taxon>
        <taxon>Sordariomycetes</taxon>
        <taxon>Hypocreomycetidae</taxon>
        <taxon>Microascales</taxon>
        <taxon>Microascaceae</taxon>
        <taxon>Lomentospora</taxon>
    </lineage>
</organism>
<evidence type="ECO:0000313" key="3">
    <source>
        <dbReference type="Proteomes" id="UP000233524"/>
    </source>
</evidence>
<accession>A0A2N3MZD3</accession>
<name>A0A2N3MZD3_9PEZI</name>
<gene>
    <name evidence="2" type="ORF">jhhlp_008213</name>
</gene>
<dbReference type="VEuPathDB" id="FungiDB:jhhlp_008213"/>
<sequence>MATPSKLCAVCLKVLSSKLQDVREKSLSATCEHHPTLASFQNAASDGCFVCSVLWDSVSDESRASWQVMDPWTPLTCTLERRPWAPEWYEPIYWQFTYWVFNLGPVDIKYRGHTFCLGPENWGDPTLKETMFVKFESSTSSPKVLEVALEWHRACRESHQMCNLMGPRHTFIPTRLIDVGASGDVEWKLCVKHEDILGAPDYATLSYRWGSDPSIALRTSNLDSFRHGQPISNLPLTFRDAITVARRFEIRYLWIDSLCILQDSPEDWTRESVKMHEVYTHSACNIMASAADSPQGGLFRTRAADDALTGFVKLDRLGRDPVKFDMWDEYYIERLTHGPLTHRGWIFQERFLSPRALHFTEGQLVWECFEMEKCEMFPRWSPYPTAVPTQLSLKSVHPFSTNIGDSESRYEPPSCEEETMHPKMSISVYNQWCRLLEQYSKCSLTRPDDRLIAMSGIAEMYRRQTGDEYLAGLWRSRLLDGLNWVVLEPASAPENTSRAPSWSWAAVDSHISPRQITLGGDYIVSVINASVTTLADRATGHYVIAGSVELRGCVTHLTISEVGERQPLAENIKVQVAELASVLWVYPDTTEPTLEREKPLHILPFKTSVCKLMDGTVEKRSLMLEGVLVAPAPSCNGQYRRVGRVVIRGCDDFEVLGLRVVLANYCGSAPEPARAEFSDEGRISVITLI</sequence>
<dbReference type="Pfam" id="PF06985">
    <property type="entry name" value="HET"/>
    <property type="match status" value="1"/>
</dbReference>
<reference evidence="2 3" key="1">
    <citation type="journal article" date="2017" name="G3 (Bethesda)">
        <title>First Draft Genome Sequence of the Pathogenic Fungus Lomentospora prolificans (Formerly Scedosporium prolificans).</title>
        <authorList>
            <person name="Luo R."/>
            <person name="Zimin A."/>
            <person name="Workman R."/>
            <person name="Fan Y."/>
            <person name="Pertea G."/>
            <person name="Grossman N."/>
            <person name="Wear M.P."/>
            <person name="Jia B."/>
            <person name="Miller H."/>
            <person name="Casadevall A."/>
            <person name="Timp W."/>
            <person name="Zhang S.X."/>
            <person name="Salzberg S.L."/>
        </authorList>
    </citation>
    <scope>NUCLEOTIDE SEQUENCE [LARGE SCALE GENOMIC DNA]</scope>
    <source>
        <strain evidence="2 3">JHH-5317</strain>
    </source>
</reference>
<dbReference type="InParanoid" id="A0A2N3MZD3"/>